<name>A0A317C8S5_9GAMM</name>
<comment type="similarity">
    <text evidence="2">Belongs to the TamA family.</text>
</comment>
<feature type="chain" id="PRO_5016284883" description="Translocation and assembly module subunit TamA" evidence="11">
    <location>
        <begin position="27"/>
        <end position="584"/>
    </location>
</feature>
<dbReference type="Gene3D" id="2.40.160.50">
    <property type="entry name" value="membrane protein fhac: a member of the omp85/tpsb transporter family"/>
    <property type="match status" value="1"/>
</dbReference>
<keyword evidence="8" id="KW-0998">Cell outer membrane</keyword>
<keyword evidence="4" id="KW-1134">Transmembrane beta strand</keyword>
<evidence type="ECO:0000256" key="9">
    <source>
        <dbReference type="ARBA" id="ARBA00033063"/>
    </source>
</evidence>
<evidence type="ECO:0000259" key="14">
    <source>
        <dbReference type="Pfam" id="PF17243"/>
    </source>
</evidence>
<dbReference type="InterPro" id="IPR039910">
    <property type="entry name" value="D15-like"/>
</dbReference>
<evidence type="ECO:0000313" key="15">
    <source>
        <dbReference type="EMBL" id="PWQ94641.1"/>
    </source>
</evidence>
<comment type="caution">
    <text evidence="15">The sequence shown here is derived from an EMBL/GenBank/DDBJ whole genome shotgun (WGS) entry which is preliminary data.</text>
</comment>
<dbReference type="GO" id="GO:0009279">
    <property type="term" value="C:cell outer membrane"/>
    <property type="evidence" value="ECO:0007669"/>
    <property type="project" value="UniProtKB-SubCell"/>
</dbReference>
<sequence>MIALKQRRLISLVGAVALCLFGPVQAAEDEPLAKLAITGLSAELKAGLEKHLPVNQPACKASKAEVSDYFLSLKSGFRKGARALGYYDAEFTSGGKEVNGCWEITLSVVPGEPVRVISQFIEVKGAGLNEPLFRKALAEPPYKQNDILNHQLYDDYKTLLTESAETLGYLDAVFEQKAVTVDPLAYQASVNLVLNTGPRYTFGEVVIEQNILNDDLITRYIKIKPGTPFSTESVIDQQQIFQRSGYYSKVNVDVNVKNAKNLQIPVYIKLTPAKRNKYKYTAGYGSDTGARVKAELLRRWTGPKGRQVDASAQVAETLSSINLELTEPRENPDYDSLKYLTGLTYDTSNDVESTAFNFGSTYKRKVTDDWVQELYVNVLFDRTQDDGDEPDDSILTLAGGRLSKTKTNNEKSATTGWNVNLQLQGALDGVLSDQSLGQFKGSGKYIFPVGKGRLVNRMEVGYTSAGDLEDLPKSLRFFAGGANSVRGYDFEDIGTTNSSGSVIGGKHLLTASVEYEYPIKDEWSIAGFVDTGDAFNNWDDRDMKYGIGFGGRYRSPIGPVRLDVGFPEGHSGDATFYLSVGPDL</sequence>
<dbReference type="EMBL" id="QGKL01000039">
    <property type="protein sequence ID" value="PWQ94641.1"/>
    <property type="molecule type" value="Genomic_DNA"/>
</dbReference>
<evidence type="ECO:0000256" key="7">
    <source>
        <dbReference type="ARBA" id="ARBA00023136"/>
    </source>
</evidence>
<dbReference type="InterPro" id="IPR010827">
    <property type="entry name" value="BamA/TamA_POTRA"/>
</dbReference>
<evidence type="ECO:0000256" key="10">
    <source>
        <dbReference type="ARBA" id="ARBA00093548"/>
    </source>
</evidence>
<feature type="domain" description="TamA POTRA" evidence="14">
    <location>
        <begin position="35"/>
        <end position="110"/>
    </location>
</feature>
<keyword evidence="7" id="KW-0472">Membrane</keyword>
<evidence type="ECO:0000259" key="13">
    <source>
        <dbReference type="Pfam" id="PF07244"/>
    </source>
</evidence>
<gene>
    <name evidence="15" type="ORF">DKT75_15210</name>
</gene>
<evidence type="ECO:0000256" key="3">
    <source>
        <dbReference type="ARBA" id="ARBA00015419"/>
    </source>
</evidence>
<evidence type="ECO:0000256" key="6">
    <source>
        <dbReference type="ARBA" id="ARBA00022729"/>
    </source>
</evidence>
<dbReference type="Gene3D" id="3.10.20.310">
    <property type="entry name" value="membrane protein fhac"/>
    <property type="match status" value="2"/>
</dbReference>
<dbReference type="RefSeq" id="WP_109824290.1">
    <property type="nucleotide sequence ID" value="NZ_QGKL01000039.1"/>
</dbReference>
<dbReference type="Pfam" id="PF01103">
    <property type="entry name" value="Omp85"/>
    <property type="match status" value="1"/>
</dbReference>
<dbReference type="AlphaFoldDB" id="A0A317C8S5"/>
<dbReference type="InterPro" id="IPR035243">
    <property type="entry name" value="TamA_POTRA_Dom_1"/>
</dbReference>
<feature type="domain" description="POTRA" evidence="13">
    <location>
        <begin position="200"/>
        <end position="270"/>
    </location>
</feature>
<evidence type="ECO:0000256" key="1">
    <source>
        <dbReference type="ARBA" id="ARBA00004442"/>
    </source>
</evidence>
<evidence type="ECO:0000256" key="11">
    <source>
        <dbReference type="SAM" id="SignalP"/>
    </source>
</evidence>
<evidence type="ECO:0000313" key="16">
    <source>
        <dbReference type="Proteomes" id="UP000245506"/>
    </source>
</evidence>
<keyword evidence="6 11" id="KW-0732">Signal</keyword>
<dbReference type="PANTHER" id="PTHR12815:SF47">
    <property type="entry name" value="TRANSLOCATION AND ASSEMBLY MODULE SUBUNIT TAMA"/>
    <property type="match status" value="1"/>
</dbReference>
<comment type="subunit">
    <text evidence="10">Interacts with TamB to form the translocation and assembly module (TAM).</text>
</comment>
<reference evidence="15 16" key="1">
    <citation type="submission" date="2018-05" db="EMBL/GenBank/DDBJ databases">
        <title>Leucothrix arctica sp. nov., isolated from Arctic seawater.</title>
        <authorList>
            <person name="Choi A."/>
            <person name="Baek K."/>
        </authorList>
    </citation>
    <scope>NUCLEOTIDE SEQUENCE [LARGE SCALE GENOMIC DNA]</scope>
    <source>
        <strain evidence="15 16">IMCC9719</strain>
    </source>
</reference>
<proteinExistence type="inferred from homology"/>
<feature type="signal peptide" evidence="11">
    <location>
        <begin position="1"/>
        <end position="26"/>
    </location>
</feature>
<protein>
    <recommendedName>
        <fullName evidence="3">Translocation and assembly module subunit TamA</fullName>
    </recommendedName>
    <alternativeName>
        <fullName evidence="9">Autotransporter assembly factor TamA</fullName>
    </alternativeName>
</protein>
<evidence type="ECO:0000256" key="4">
    <source>
        <dbReference type="ARBA" id="ARBA00022452"/>
    </source>
</evidence>
<dbReference type="InterPro" id="IPR000184">
    <property type="entry name" value="Bac_surfAg_D15"/>
</dbReference>
<dbReference type="PANTHER" id="PTHR12815">
    <property type="entry name" value="SORTING AND ASSEMBLY MACHINERY SAMM50 PROTEIN FAMILY MEMBER"/>
    <property type="match status" value="1"/>
</dbReference>
<dbReference type="Pfam" id="PF07244">
    <property type="entry name" value="POTRA"/>
    <property type="match status" value="1"/>
</dbReference>
<comment type="subcellular location">
    <subcellularLocation>
        <location evidence="1">Cell outer membrane</location>
    </subcellularLocation>
</comment>
<evidence type="ECO:0000256" key="2">
    <source>
        <dbReference type="ARBA" id="ARBA00010248"/>
    </source>
</evidence>
<evidence type="ECO:0000259" key="12">
    <source>
        <dbReference type="Pfam" id="PF01103"/>
    </source>
</evidence>
<keyword evidence="5" id="KW-0812">Transmembrane</keyword>
<feature type="domain" description="Bacterial surface antigen (D15)" evidence="12">
    <location>
        <begin position="304"/>
        <end position="581"/>
    </location>
</feature>
<evidence type="ECO:0000256" key="5">
    <source>
        <dbReference type="ARBA" id="ARBA00022692"/>
    </source>
</evidence>
<organism evidence="15 16">
    <name type="scientific">Leucothrix arctica</name>
    <dbReference type="NCBI Taxonomy" id="1481894"/>
    <lineage>
        <taxon>Bacteria</taxon>
        <taxon>Pseudomonadati</taxon>
        <taxon>Pseudomonadota</taxon>
        <taxon>Gammaproteobacteria</taxon>
        <taxon>Thiotrichales</taxon>
        <taxon>Thiotrichaceae</taxon>
        <taxon>Leucothrix</taxon>
    </lineage>
</organism>
<dbReference type="OrthoDB" id="9769707at2"/>
<evidence type="ECO:0000256" key="8">
    <source>
        <dbReference type="ARBA" id="ARBA00023237"/>
    </source>
</evidence>
<dbReference type="Proteomes" id="UP000245506">
    <property type="component" value="Unassembled WGS sequence"/>
</dbReference>
<keyword evidence="16" id="KW-1185">Reference proteome</keyword>
<accession>A0A317C8S5</accession>
<dbReference type="Pfam" id="PF17243">
    <property type="entry name" value="POTRA_TamA_1"/>
    <property type="match status" value="1"/>
</dbReference>